<organism evidence="1 2">
    <name type="scientific">Symbiochloris irregularis</name>
    <dbReference type="NCBI Taxonomy" id="706552"/>
    <lineage>
        <taxon>Eukaryota</taxon>
        <taxon>Viridiplantae</taxon>
        <taxon>Chlorophyta</taxon>
        <taxon>core chlorophytes</taxon>
        <taxon>Trebouxiophyceae</taxon>
        <taxon>Trebouxiales</taxon>
        <taxon>Trebouxiaceae</taxon>
        <taxon>Symbiochloris</taxon>
    </lineage>
</organism>
<evidence type="ECO:0000313" key="2">
    <source>
        <dbReference type="Proteomes" id="UP001465755"/>
    </source>
</evidence>
<name>A0AAW1NRW3_9CHLO</name>
<reference evidence="1 2" key="1">
    <citation type="journal article" date="2024" name="Nat. Commun.">
        <title>Phylogenomics reveals the evolutionary origins of lichenization in chlorophyte algae.</title>
        <authorList>
            <person name="Puginier C."/>
            <person name="Libourel C."/>
            <person name="Otte J."/>
            <person name="Skaloud P."/>
            <person name="Haon M."/>
            <person name="Grisel S."/>
            <person name="Petersen M."/>
            <person name="Berrin J.G."/>
            <person name="Delaux P.M."/>
            <person name="Dal Grande F."/>
            <person name="Keller J."/>
        </authorList>
    </citation>
    <scope>NUCLEOTIDE SEQUENCE [LARGE SCALE GENOMIC DNA]</scope>
    <source>
        <strain evidence="1 2">SAG 2036</strain>
    </source>
</reference>
<protein>
    <submittedName>
        <fullName evidence="1">Uncharacterized protein</fullName>
    </submittedName>
</protein>
<dbReference type="AlphaFoldDB" id="A0AAW1NRW3"/>
<dbReference type="EMBL" id="JALJOQ010000184">
    <property type="protein sequence ID" value="KAK9790969.1"/>
    <property type="molecule type" value="Genomic_DNA"/>
</dbReference>
<dbReference type="Proteomes" id="UP001465755">
    <property type="component" value="Unassembled WGS sequence"/>
</dbReference>
<proteinExistence type="predicted"/>
<gene>
    <name evidence="1" type="ORF">WJX73_007899</name>
</gene>
<evidence type="ECO:0000313" key="1">
    <source>
        <dbReference type="EMBL" id="KAK9790969.1"/>
    </source>
</evidence>
<keyword evidence="2" id="KW-1185">Reference proteome</keyword>
<sequence>MVTDLKVDYPENWELLDTYGALPCLHPTHAHFYDPVLKATLEWWSTRHRKAKPVKVTPDHGKVIRREGLLTTRLWGGNRWTDYTNPSWWEAQGFLLGSICWCVNGTFAMWELTNENAQSYVIGYTGLVGATLFQLGGVSGFLEAVNRPNEGPIRFGYDVEKLDSKEPTEFYQCRIPVQPGSGHYPITAARQYASKAQARLHQPVVIRLVYS</sequence>
<comment type="caution">
    <text evidence="1">The sequence shown here is derived from an EMBL/GenBank/DDBJ whole genome shotgun (WGS) entry which is preliminary data.</text>
</comment>
<accession>A0AAW1NRW3</accession>